<dbReference type="GO" id="GO:0000776">
    <property type="term" value="C:kinetochore"/>
    <property type="evidence" value="ECO:0007669"/>
    <property type="project" value="TreeGrafter"/>
</dbReference>
<dbReference type="InterPro" id="IPR036947">
    <property type="entry name" value="POLO_box_dom_sf"/>
</dbReference>
<dbReference type="InterPro" id="IPR033701">
    <property type="entry name" value="POLO_box_1"/>
</dbReference>
<feature type="domain" description="POLO box" evidence="11">
    <location>
        <begin position="677"/>
        <end position="767"/>
    </location>
</feature>
<organism evidence="12 13">
    <name type="scientific">Orbilia ellipsospora</name>
    <dbReference type="NCBI Taxonomy" id="2528407"/>
    <lineage>
        <taxon>Eukaryota</taxon>
        <taxon>Fungi</taxon>
        <taxon>Dikarya</taxon>
        <taxon>Ascomycota</taxon>
        <taxon>Pezizomycotina</taxon>
        <taxon>Orbiliomycetes</taxon>
        <taxon>Orbiliales</taxon>
        <taxon>Orbiliaceae</taxon>
        <taxon>Orbilia</taxon>
    </lineage>
</organism>
<dbReference type="PANTHER" id="PTHR24345:SF0">
    <property type="entry name" value="CELL CYCLE SERINE_THREONINE-PROTEIN KINASE CDC5_MSD2"/>
    <property type="match status" value="1"/>
</dbReference>
<feature type="region of interest" description="Disordered" evidence="9">
    <location>
        <begin position="1"/>
        <end position="116"/>
    </location>
</feature>
<evidence type="ECO:0000256" key="8">
    <source>
        <dbReference type="RuleBase" id="RU361162"/>
    </source>
</evidence>
<dbReference type="PROSITE" id="PS50011">
    <property type="entry name" value="PROTEIN_KINASE_DOM"/>
    <property type="match status" value="1"/>
</dbReference>
<gene>
    <name evidence="12" type="primary">CDC5</name>
    <name evidence="12" type="ORF">TWF694_008601</name>
</gene>
<dbReference type="GO" id="GO:0005816">
    <property type="term" value="C:spindle pole body"/>
    <property type="evidence" value="ECO:0007669"/>
    <property type="project" value="TreeGrafter"/>
</dbReference>
<keyword evidence="3" id="KW-0677">Repeat</keyword>
<feature type="compositionally biased region" description="Polar residues" evidence="9">
    <location>
        <begin position="606"/>
        <end position="621"/>
    </location>
</feature>
<dbReference type="Proteomes" id="UP001365542">
    <property type="component" value="Unassembled WGS sequence"/>
</dbReference>
<evidence type="ECO:0000256" key="1">
    <source>
        <dbReference type="ARBA" id="ARBA00022527"/>
    </source>
</evidence>
<dbReference type="EC" id="2.7.11.21" evidence="8"/>
<comment type="caution">
    <text evidence="12">The sequence shown here is derived from an EMBL/GenBank/DDBJ whole genome shotgun (WGS) entry which is preliminary data.</text>
</comment>
<feature type="domain" description="Protein kinase" evidence="10">
    <location>
        <begin position="120"/>
        <end position="377"/>
    </location>
</feature>
<keyword evidence="13" id="KW-1185">Reference proteome</keyword>
<dbReference type="GO" id="GO:0007052">
    <property type="term" value="P:mitotic spindle organization"/>
    <property type="evidence" value="ECO:0007669"/>
    <property type="project" value="TreeGrafter"/>
</dbReference>
<keyword evidence="6 7" id="KW-0067">ATP-binding</keyword>
<dbReference type="AlphaFoldDB" id="A0AAV9XH46"/>
<dbReference type="GO" id="GO:0005737">
    <property type="term" value="C:cytoplasm"/>
    <property type="evidence" value="ECO:0007669"/>
    <property type="project" value="TreeGrafter"/>
</dbReference>
<dbReference type="CDD" id="cd13117">
    <property type="entry name" value="POLO_box_2"/>
    <property type="match status" value="1"/>
</dbReference>
<protein>
    <recommendedName>
        <fullName evidence="8">Serine/threonine-protein kinase</fullName>
        <ecNumber evidence="8">2.7.11.21</ecNumber>
    </recommendedName>
</protein>
<evidence type="ECO:0000259" key="10">
    <source>
        <dbReference type="PROSITE" id="PS50011"/>
    </source>
</evidence>
<dbReference type="GO" id="GO:0000922">
    <property type="term" value="C:spindle pole"/>
    <property type="evidence" value="ECO:0007669"/>
    <property type="project" value="TreeGrafter"/>
</dbReference>
<dbReference type="SUPFAM" id="SSF82615">
    <property type="entry name" value="Polo-box domain"/>
    <property type="match status" value="2"/>
</dbReference>
<dbReference type="InterPro" id="IPR033695">
    <property type="entry name" value="POLO_box_2"/>
</dbReference>
<dbReference type="PROSITE" id="PS50078">
    <property type="entry name" value="POLO_BOX"/>
    <property type="match status" value="1"/>
</dbReference>
<evidence type="ECO:0000256" key="7">
    <source>
        <dbReference type="PROSITE-ProRule" id="PRU10141"/>
    </source>
</evidence>
<dbReference type="SUPFAM" id="SSF56112">
    <property type="entry name" value="Protein kinase-like (PK-like)"/>
    <property type="match status" value="1"/>
</dbReference>
<dbReference type="GO" id="GO:0004674">
    <property type="term" value="F:protein serine/threonine kinase activity"/>
    <property type="evidence" value="ECO:0007669"/>
    <property type="project" value="UniProtKB-KW"/>
</dbReference>
<dbReference type="PROSITE" id="PS00107">
    <property type="entry name" value="PROTEIN_KINASE_ATP"/>
    <property type="match status" value="1"/>
</dbReference>
<dbReference type="InterPro" id="IPR000719">
    <property type="entry name" value="Prot_kinase_dom"/>
</dbReference>
<dbReference type="CDD" id="cd14099">
    <property type="entry name" value="STKc_PLK"/>
    <property type="match status" value="1"/>
</dbReference>
<dbReference type="SMART" id="SM00220">
    <property type="entry name" value="S_TKc"/>
    <property type="match status" value="1"/>
</dbReference>
<accession>A0AAV9XH46</accession>
<keyword evidence="5 8" id="KW-0418">Kinase</keyword>
<keyword evidence="1 8" id="KW-0723">Serine/threonine-protein kinase</keyword>
<reference evidence="12 13" key="1">
    <citation type="submission" date="2019-10" db="EMBL/GenBank/DDBJ databases">
        <authorList>
            <person name="Palmer J.M."/>
        </authorList>
    </citation>
    <scope>NUCLEOTIDE SEQUENCE [LARGE SCALE GENOMIC DNA]</scope>
    <source>
        <strain evidence="12 13">TWF694</strain>
    </source>
</reference>
<dbReference type="GO" id="GO:0005634">
    <property type="term" value="C:nucleus"/>
    <property type="evidence" value="ECO:0007669"/>
    <property type="project" value="TreeGrafter"/>
</dbReference>
<evidence type="ECO:0000256" key="4">
    <source>
        <dbReference type="ARBA" id="ARBA00022741"/>
    </source>
</evidence>
<dbReference type="InterPro" id="IPR011009">
    <property type="entry name" value="Kinase-like_dom_sf"/>
</dbReference>
<keyword evidence="4 7" id="KW-0547">Nucleotide-binding</keyword>
<evidence type="ECO:0000256" key="5">
    <source>
        <dbReference type="ARBA" id="ARBA00022777"/>
    </source>
</evidence>
<dbReference type="FunFam" id="1.10.510.10:FF:000571">
    <property type="entry name" value="Maternal embryonic leucine zipper kinase"/>
    <property type="match status" value="1"/>
</dbReference>
<dbReference type="InterPro" id="IPR017441">
    <property type="entry name" value="Protein_kinase_ATP_BS"/>
</dbReference>
<evidence type="ECO:0000313" key="12">
    <source>
        <dbReference type="EMBL" id="KAK6541234.1"/>
    </source>
</evidence>
<feature type="binding site" evidence="7">
    <location>
        <position position="148"/>
    </location>
    <ligand>
        <name>ATP</name>
        <dbReference type="ChEBI" id="CHEBI:30616"/>
    </ligand>
</feature>
<feature type="compositionally biased region" description="Basic and acidic residues" evidence="9">
    <location>
        <begin position="89"/>
        <end position="103"/>
    </location>
</feature>
<comment type="catalytic activity">
    <reaction evidence="8">
        <text>L-threonyl-[protein] + ATP = O-phospho-L-threonyl-[protein] + ADP + H(+)</text>
        <dbReference type="Rhea" id="RHEA:46608"/>
        <dbReference type="Rhea" id="RHEA-COMP:11060"/>
        <dbReference type="Rhea" id="RHEA-COMP:11605"/>
        <dbReference type="ChEBI" id="CHEBI:15378"/>
        <dbReference type="ChEBI" id="CHEBI:30013"/>
        <dbReference type="ChEBI" id="CHEBI:30616"/>
        <dbReference type="ChEBI" id="CHEBI:61977"/>
        <dbReference type="ChEBI" id="CHEBI:456216"/>
        <dbReference type="EC" id="2.7.11.21"/>
    </reaction>
</comment>
<feature type="compositionally biased region" description="Low complexity" evidence="9">
    <location>
        <begin position="24"/>
        <end position="37"/>
    </location>
</feature>
<proteinExistence type="inferred from homology"/>
<evidence type="ECO:0000256" key="6">
    <source>
        <dbReference type="ARBA" id="ARBA00022840"/>
    </source>
</evidence>
<dbReference type="InterPro" id="IPR008271">
    <property type="entry name" value="Ser/Thr_kinase_AS"/>
</dbReference>
<keyword evidence="2 8" id="KW-0808">Transferase</keyword>
<dbReference type="Pfam" id="PF00069">
    <property type="entry name" value="Pkinase"/>
    <property type="match status" value="1"/>
</dbReference>
<evidence type="ECO:0000256" key="2">
    <source>
        <dbReference type="ARBA" id="ARBA00022679"/>
    </source>
</evidence>
<dbReference type="Gene3D" id="3.30.1120.30">
    <property type="entry name" value="POLO box domain"/>
    <property type="match status" value="2"/>
</dbReference>
<evidence type="ECO:0000259" key="11">
    <source>
        <dbReference type="PROSITE" id="PS50078"/>
    </source>
</evidence>
<comment type="similarity">
    <text evidence="8">Belongs to the protein kinase superfamily. Ser/Thr protein kinase family. CDC5/Polo subfamily.</text>
</comment>
<sequence length="927" mass="102453">MAQLVRKAYSTLTNQRSNPNPVNTNTHTLRTATTSSSIPEAMSQLPSKQKAALATARRSQALAPVPASVQNARPLGDEKAQAKVAGPKTPEKKKDQKENKKNLPDTPPAVITDSRRGMDYRRDRLLGEGGFARCFEVYNPDGELFAAKVVSKKSLSSARMKSKFLGELQVHKTMEHPNIVRFKECFEDPQNVYMILELCNNKSLMDLLRKRKFFTEPEARYFLIQMLGAVKYMHSRNVIHRDLKLGNIFLDEDMNVKIGDFGLAALLIDGTERKNTICGTPNYIAPEVLFGKDEGHSFEVDLWSLGIILYAMLVGKPPFQSGNVKEIYQKIKVATYSYPANPPQQISEEAKDLINGLLSPDPRNRPTIDQIADHAFFRAGYFPRQLPNTCMKAAPTWNERSINTGSSSSNFDEIARKAGVGSGVEGVGAKRGKGVEILPINEDNDEPMSNVVVQAPIGQKMIVAPVVLLSPASQKSKPNQRMIPEELSPKITKTKNMNALPKMPSRFNPLREMQQQRAGKDSLSLAPLHEEFRDLKISSEKSENVAPVNVGGYKLPSKIGQKGTILDSKIRAPKLPNVFANGGTRSSPVDVGPAVFQQPAQRRPSSETTPSAYHSKSLTNSTRHEVLQNIKDTLSSISAFNKKMVDTLSPQPKETRIAIDQTSRTRATPMDAENGAWVTKWVDYSNKYGVGYIINDEITGTIFNDGTNVVTAFPKSSTDTDSTLIEYVAPKKATRTTLPFKEALKLKSSGLADKANICQKLGQFMLNKLGGNPSDADAGNSDNAALNPSKRGHVSHFVRICGGTAADGKELIYAVFRLEEGGFQINFPDHFKMILHHNGRTIRFFDHTKVVYTVSLEELYTLAHSKRQTGVAVLLSRNNIHEKMQIFQSVLEAWMTCDARTGEFFRKGQKLAIGDIVIALGAYAESA</sequence>
<dbReference type="Gene3D" id="1.10.510.10">
    <property type="entry name" value="Transferase(Phosphotransferase) domain 1"/>
    <property type="match status" value="1"/>
</dbReference>
<evidence type="ECO:0000256" key="3">
    <source>
        <dbReference type="ARBA" id="ARBA00022737"/>
    </source>
</evidence>
<feature type="compositionally biased region" description="Polar residues" evidence="9">
    <location>
        <begin position="10"/>
        <end position="23"/>
    </location>
</feature>
<dbReference type="Gene3D" id="3.30.200.20">
    <property type="entry name" value="Phosphorylase Kinase, domain 1"/>
    <property type="match status" value="1"/>
</dbReference>
<dbReference type="InterPro" id="IPR000959">
    <property type="entry name" value="POLO_box_dom"/>
</dbReference>
<dbReference type="Pfam" id="PF00659">
    <property type="entry name" value="POLO_box"/>
    <property type="match status" value="1"/>
</dbReference>
<evidence type="ECO:0000313" key="13">
    <source>
        <dbReference type="Proteomes" id="UP001365542"/>
    </source>
</evidence>
<dbReference type="GO" id="GO:0005524">
    <property type="term" value="F:ATP binding"/>
    <property type="evidence" value="ECO:0007669"/>
    <property type="project" value="UniProtKB-UniRule"/>
</dbReference>
<dbReference type="CDD" id="cd13118">
    <property type="entry name" value="POLO_box_1"/>
    <property type="match status" value="1"/>
</dbReference>
<evidence type="ECO:0000256" key="9">
    <source>
        <dbReference type="SAM" id="MobiDB-lite"/>
    </source>
</evidence>
<feature type="region of interest" description="Disordered" evidence="9">
    <location>
        <begin position="597"/>
        <end position="622"/>
    </location>
</feature>
<dbReference type="PANTHER" id="PTHR24345">
    <property type="entry name" value="SERINE/THREONINE-PROTEIN KINASE PLK"/>
    <property type="match status" value="1"/>
</dbReference>
<dbReference type="PROSITE" id="PS00108">
    <property type="entry name" value="PROTEIN_KINASE_ST"/>
    <property type="match status" value="1"/>
</dbReference>
<dbReference type="FunFam" id="3.30.200.20:FF:000042">
    <property type="entry name" value="Aurora kinase A"/>
    <property type="match status" value="1"/>
</dbReference>
<dbReference type="EMBL" id="JAVHJO010000004">
    <property type="protein sequence ID" value="KAK6541234.1"/>
    <property type="molecule type" value="Genomic_DNA"/>
</dbReference>
<name>A0AAV9XH46_9PEZI</name>